<organism evidence="1 2">
    <name type="scientific">Riccia fluitans</name>
    <dbReference type="NCBI Taxonomy" id="41844"/>
    <lineage>
        <taxon>Eukaryota</taxon>
        <taxon>Viridiplantae</taxon>
        <taxon>Streptophyta</taxon>
        <taxon>Embryophyta</taxon>
        <taxon>Marchantiophyta</taxon>
        <taxon>Marchantiopsida</taxon>
        <taxon>Marchantiidae</taxon>
        <taxon>Marchantiales</taxon>
        <taxon>Ricciaceae</taxon>
        <taxon>Riccia</taxon>
    </lineage>
</organism>
<gene>
    <name evidence="1" type="ORF">R1flu_027808</name>
</gene>
<sequence length="84" mass="9542">MELNCSIRTPQLLWRQAGNPSDRLLPEASASGLLNSILKKNFRYFSIVSIIESSWAAGKRFRRIYGIHSFETEKEVARGLSSKL</sequence>
<dbReference type="Proteomes" id="UP001605036">
    <property type="component" value="Unassembled WGS sequence"/>
</dbReference>
<dbReference type="AlphaFoldDB" id="A0ABD1XKC0"/>
<dbReference type="EMBL" id="JBHFFA010000008">
    <property type="protein sequence ID" value="KAL2609235.1"/>
    <property type="molecule type" value="Genomic_DNA"/>
</dbReference>
<proteinExistence type="predicted"/>
<name>A0ABD1XKC0_9MARC</name>
<reference evidence="1 2" key="1">
    <citation type="submission" date="2024-09" db="EMBL/GenBank/DDBJ databases">
        <title>Chromosome-scale assembly of Riccia fluitans.</title>
        <authorList>
            <person name="Paukszto L."/>
            <person name="Sawicki J."/>
            <person name="Karawczyk K."/>
            <person name="Piernik-Szablinska J."/>
            <person name="Szczecinska M."/>
            <person name="Mazdziarz M."/>
        </authorList>
    </citation>
    <scope>NUCLEOTIDE SEQUENCE [LARGE SCALE GENOMIC DNA]</scope>
    <source>
        <strain evidence="1">Rf_01</strain>
        <tissue evidence="1">Aerial parts of the thallus</tissue>
    </source>
</reference>
<evidence type="ECO:0000313" key="2">
    <source>
        <dbReference type="Proteomes" id="UP001605036"/>
    </source>
</evidence>
<accession>A0ABD1XKC0</accession>
<protein>
    <submittedName>
        <fullName evidence="1">Uncharacterized protein</fullName>
    </submittedName>
</protein>
<evidence type="ECO:0000313" key="1">
    <source>
        <dbReference type="EMBL" id="KAL2609235.1"/>
    </source>
</evidence>
<keyword evidence="2" id="KW-1185">Reference proteome</keyword>
<comment type="caution">
    <text evidence="1">The sequence shown here is derived from an EMBL/GenBank/DDBJ whole genome shotgun (WGS) entry which is preliminary data.</text>
</comment>